<evidence type="ECO:0000313" key="1">
    <source>
        <dbReference type="EMBL" id="KAJ8679385.1"/>
    </source>
</evidence>
<accession>A0ACC2P7J5</accession>
<dbReference type="EMBL" id="CM056742">
    <property type="protein sequence ID" value="KAJ8679385.1"/>
    <property type="molecule type" value="Genomic_DNA"/>
</dbReference>
<comment type="caution">
    <text evidence="1">The sequence shown here is derived from an EMBL/GenBank/DDBJ whole genome shotgun (WGS) entry which is preliminary data.</text>
</comment>
<protein>
    <submittedName>
        <fullName evidence="1">Uncharacterized protein</fullName>
    </submittedName>
</protein>
<sequence length="953" mass="111278">MKRLGVALWHILVGALRMQDRGCLIAIAVSDALKATRPKFKIATSSTTSTTTEETAAEESADDENEATTTVSTDANATTGHTLTGIPQIDYIWDPNLPRELNGYNLSDYPFYASMPEDIDFKCDGLHDGFYASVPHKCQSRGYPRRDYDDYEDRKYRRNRERERDYRHRDFRERDRERYPARPGGRREPARAREPVEDEPPRIRLRDQDSSRTRDFEDRVRDGDERRFRDDYDEKDSMPSSGNNEGLIKPAAAPASVYSRPRPPPKIRIPVPLSEQDKYAYSTSTTVRPIAEEVRKKPMVDDAEEPRRRPMIDDIEEPRRRPVPDSSEEPRRRVVPDGFDDTRRRPIVHEYDDDYDAELEDVRPHRWQMRGRPMRDRDFPEKRYRDRPYRSRYRDEEDDIRPRKHPEGSRVRYYERERDRNRDRSLDRVKDRKADRDRIVPVRDSEKPERSSFLHTRPADREKDKERTRFPALRTKEPQEETITDPPRKAMMYERSTTEEPFTIITSSQEPDRETTSTQAEDSKDRNQKYSYVTVAPKIEPQEQQEPQKYDTQSRYQKVQEVSSTERELPQKYWKTTLPPETYTQSRDKDEPIEDYPSEYYDDVEEPAIIPVPPPRPTVRVVKRPFLPSRGGNPNPRGLSPVGSKALTSSNRDENPLKQYVKQQTLTTTTTTTTTTTPAPFVSYSSLPQDTRGDQQSEFVSKPRPYDVKPAYNAYKTLQQVEAVQKQYQPHLVNDKYELTTKPAQRLPELNGLSKRRPEVLDQESRITQKTTSSWSNDYGTQSQRINDARESQGVTDQQVTRNPQNDNSDLYSPNAYKNVDPQEQFGLTGNNYQAKQKINEVTHHNLQDIPESEYDVTLNEALTPNLSQEPSLPSGFVLPLSRQFHRDAILQPSENSYKVSRLQHNPFIQPQASIARNSNTAETSYYRTPETIPIAGNNQYRQQRQWSDYSPF</sequence>
<reference evidence="1" key="1">
    <citation type="submission" date="2023-04" db="EMBL/GenBank/DDBJ databases">
        <title>A chromosome-level genome assembly of the parasitoid wasp Eretmocerus hayati.</title>
        <authorList>
            <person name="Zhong Y."/>
            <person name="Liu S."/>
            <person name="Liu Y."/>
        </authorList>
    </citation>
    <scope>NUCLEOTIDE SEQUENCE</scope>
    <source>
        <strain evidence="1">ZJU_SS_LIU_2023</strain>
    </source>
</reference>
<keyword evidence="2" id="KW-1185">Reference proteome</keyword>
<proteinExistence type="predicted"/>
<organism evidence="1 2">
    <name type="scientific">Eretmocerus hayati</name>
    <dbReference type="NCBI Taxonomy" id="131215"/>
    <lineage>
        <taxon>Eukaryota</taxon>
        <taxon>Metazoa</taxon>
        <taxon>Ecdysozoa</taxon>
        <taxon>Arthropoda</taxon>
        <taxon>Hexapoda</taxon>
        <taxon>Insecta</taxon>
        <taxon>Pterygota</taxon>
        <taxon>Neoptera</taxon>
        <taxon>Endopterygota</taxon>
        <taxon>Hymenoptera</taxon>
        <taxon>Apocrita</taxon>
        <taxon>Proctotrupomorpha</taxon>
        <taxon>Chalcidoidea</taxon>
        <taxon>Aphelinidae</taxon>
        <taxon>Aphelininae</taxon>
        <taxon>Eretmocerus</taxon>
    </lineage>
</organism>
<evidence type="ECO:0000313" key="2">
    <source>
        <dbReference type="Proteomes" id="UP001239111"/>
    </source>
</evidence>
<dbReference type="Proteomes" id="UP001239111">
    <property type="component" value="Chromosome 2"/>
</dbReference>
<name>A0ACC2P7J5_9HYME</name>
<gene>
    <name evidence="1" type="ORF">QAD02_015172</name>
</gene>